<organism evidence="2 3">
    <name type="scientific">Sutcliffiella cohnii</name>
    <dbReference type="NCBI Taxonomy" id="33932"/>
    <lineage>
        <taxon>Bacteria</taxon>
        <taxon>Bacillati</taxon>
        <taxon>Bacillota</taxon>
        <taxon>Bacilli</taxon>
        <taxon>Bacillales</taxon>
        <taxon>Bacillaceae</taxon>
        <taxon>Sutcliffiella</taxon>
    </lineage>
</organism>
<dbReference type="STRING" id="1314751.GCA_001591425_02437"/>
<keyword evidence="1" id="KW-0812">Transmembrane</keyword>
<gene>
    <name evidence="2" type="ORF">BC6307_14975</name>
</gene>
<accession>A0A223KSM5</accession>
<dbReference type="Proteomes" id="UP000215224">
    <property type="component" value="Chromosome"/>
</dbReference>
<dbReference type="EMBL" id="CP018866">
    <property type="protein sequence ID" value="AST92501.1"/>
    <property type="molecule type" value="Genomic_DNA"/>
</dbReference>
<evidence type="ECO:0000256" key="1">
    <source>
        <dbReference type="SAM" id="Phobius"/>
    </source>
</evidence>
<evidence type="ECO:0000313" key="3">
    <source>
        <dbReference type="Proteomes" id="UP000215224"/>
    </source>
</evidence>
<feature type="transmembrane region" description="Helical" evidence="1">
    <location>
        <begin position="35"/>
        <end position="55"/>
    </location>
</feature>
<sequence length="145" mass="17501">MHPITLIEIMIASIFILLLLMVSVILRKKWRKNGLILTSVLLVITFAFFFIRPYWIDYQIKERIVVLDEYLKERYPGESWEISSIDHTTYRQYNPYHLHVTFSKELEIQYSYHVNWKGDIKQVSVYTPDNIRLSVLNYLEIEENQ</sequence>
<dbReference type="KEGG" id="bcoh:BC6307_14975"/>
<feature type="transmembrane region" description="Helical" evidence="1">
    <location>
        <begin position="6"/>
        <end position="26"/>
    </location>
</feature>
<keyword evidence="3" id="KW-1185">Reference proteome</keyword>
<protein>
    <submittedName>
        <fullName evidence="2">Uncharacterized protein</fullName>
    </submittedName>
</protein>
<keyword evidence="1" id="KW-1133">Transmembrane helix</keyword>
<evidence type="ECO:0000313" key="2">
    <source>
        <dbReference type="EMBL" id="AST92501.1"/>
    </source>
</evidence>
<dbReference type="AlphaFoldDB" id="A0A223KSM5"/>
<keyword evidence="1" id="KW-0472">Membrane</keyword>
<dbReference type="RefSeq" id="WP_066416464.1">
    <property type="nucleotide sequence ID" value="NZ_CP018866.1"/>
</dbReference>
<name>A0A223KSM5_9BACI</name>
<reference evidence="2 3" key="1">
    <citation type="submission" date="2016-12" db="EMBL/GenBank/DDBJ databases">
        <title>The whole genome sequencing and assembly of Bacillus cohnii DSM 6307T strain.</title>
        <authorList>
            <person name="Lee Y.-J."/>
            <person name="Yi H."/>
            <person name="Bahn Y.-S."/>
            <person name="Kim J.F."/>
            <person name="Lee D.-W."/>
        </authorList>
    </citation>
    <scope>NUCLEOTIDE SEQUENCE [LARGE SCALE GENOMIC DNA]</scope>
    <source>
        <strain evidence="2 3">DSM 6307</strain>
    </source>
</reference>
<proteinExistence type="predicted"/>